<keyword evidence="6 10" id="KW-0067">ATP-binding</keyword>
<evidence type="ECO:0000256" key="7">
    <source>
        <dbReference type="ARBA" id="ARBA00022967"/>
    </source>
</evidence>
<dbReference type="InterPro" id="IPR050095">
    <property type="entry name" value="ECF_ABC_transporter_ATP-bd"/>
</dbReference>
<dbReference type="SUPFAM" id="SSF52540">
    <property type="entry name" value="P-loop containing nucleoside triphosphate hydrolases"/>
    <property type="match status" value="2"/>
</dbReference>
<reference evidence="10 11" key="1">
    <citation type="submission" date="2017-04" db="EMBL/GenBank/DDBJ databases">
        <authorList>
            <person name="Afonso C.L."/>
            <person name="Miller P.J."/>
            <person name="Scott M.A."/>
            <person name="Spackman E."/>
            <person name="Goraichik I."/>
            <person name="Dimitrov K.M."/>
            <person name="Suarez D.L."/>
            <person name="Swayne D.E."/>
        </authorList>
    </citation>
    <scope>NUCLEOTIDE SEQUENCE [LARGE SCALE GENOMIC DNA]</scope>
    <source>
        <strain evidence="10 11">N3/975</strain>
    </source>
</reference>
<dbReference type="GO" id="GO:0042626">
    <property type="term" value="F:ATPase-coupled transmembrane transporter activity"/>
    <property type="evidence" value="ECO:0007669"/>
    <property type="project" value="TreeGrafter"/>
</dbReference>
<dbReference type="InterPro" id="IPR017871">
    <property type="entry name" value="ABC_transporter-like_CS"/>
</dbReference>
<dbReference type="SMART" id="SM00382">
    <property type="entry name" value="AAA"/>
    <property type="match status" value="2"/>
</dbReference>
<feature type="domain" description="ABC transporter" evidence="9">
    <location>
        <begin position="331"/>
        <end position="563"/>
    </location>
</feature>
<dbReference type="GO" id="GO:0015087">
    <property type="term" value="F:cobalt ion transmembrane transporter activity"/>
    <property type="evidence" value="ECO:0007669"/>
    <property type="project" value="UniProtKB-ARBA"/>
</dbReference>
<protein>
    <submittedName>
        <fullName evidence="10">Energy-coupling factor transport system ATP-binding protein</fullName>
    </submittedName>
</protein>
<dbReference type="Gene3D" id="3.40.50.300">
    <property type="entry name" value="P-loop containing nucleotide triphosphate hydrolases"/>
    <property type="match status" value="2"/>
</dbReference>
<dbReference type="EMBL" id="LT840184">
    <property type="protein sequence ID" value="SMF77896.1"/>
    <property type="molecule type" value="Genomic_DNA"/>
</dbReference>
<dbReference type="PANTHER" id="PTHR43553">
    <property type="entry name" value="HEAVY METAL TRANSPORTER"/>
    <property type="match status" value="1"/>
</dbReference>
<dbReference type="CDD" id="cd03225">
    <property type="entry name" value="ABC_cobalt_CbiO_domain1"/>
    <property type="match status" value="2"/>
</dbReference>
<accession>A0A1X7H201</accession>
<dbReference type="Pfam" id="PF00005">
    <property type="entry name" value="ABC_tran"/>
    <property type="match status" value="2"/>
</dbReference>
<keyword evidence="7" id="KW-1278">Translocase</keyword>
<evidence type="ECO:0000256" key="8">
    <source>
        <dbReference type="ARBA" id="ARBA00023136"/>
    </source>
</evidence>
<name>A0A1X7H201_9BACL</name>
<keyword evidence="4" id="KW-1003">Cell membrane</keyword>
<evidence type="ECO:0000259" key="9">
    <source>
        <dbReference type="PROSITE" id="PS50893"/>
    </source>
</evidence>
<feature type="domain" description="ABC transporter" evidence="9">
    <location>
        <begin position="2"/>
        <end position="243"/>
    </location>
</feature>
<comment type="similarity">
    <text evidence="2">Belongs to the ABC transporter superfamily.</text>
</comment>
<dbReference type="AlphaFoldDB" id="A0A1X7H201"/>
<dbReference type="InterPro" id="IPR003593">
    <property type="entry name" value="AAA+_ATPase"/>
</dbReference>
<dbReference type="GO" id="GO:0016887">
    <property type="term" value="F:ATP hydrolysis activity"/>
    <property type="evidence" value="ECO:0007669"/>
    <property type="project" value="InterPro"/>
</dbReference>
<dbReference type="FunFam" id="3.40.50.300:FF:000224">
    <property type="entry name" value="Energy-coupling factor transporter ATP-binding protein EcfA"/>
    <property type="match status" value="2"/>
</dbReference>
<dbReference type="GO" id="GO:0005524">
    <property type="term" value="F:ATP binding"/>
    <property type="evidence" value="ECO:0007669"/>
    <property type="project" value="UniProtKB-KW"/>
</dbReference>
<evidence type="ECO:0000256" key="5">
    <source>
        <dbReference type="ARBA" id="ARBA00022741"/>
    </source>
</evidence>
<evidence type="ECO:0000256" key="2">
    <source>
        <dbReference type="ARBA" id="ARBA00005417"/>
    </source>
</evidence>
<dbReference type="InterPro" id="IPR015856">
    <property type="entry name" value="ABC_transpr_CbiO/EcfA_su"/>
</dbReference>
<dbReference type="GO" id="GO:0043190">
    <property type="term" value="C:ATP-binding cassette (ABC) transporter complex"/>
    <property type="evidence" value="ECO:0007669"/>
    <property type="project" value="TreeGrafter"/>
</dbReference>
<dbReference type="PROSITE" id="PS50893">
    <property type="entry name" value="ABC_TRANSPORTER_2"/>
    <property type="match status" value="2"/>
</dbReference>
<keyword evidence="8" id="KW-0472">Membrane</keyword>
<dbReference type="InterPro" id="IPR027417">
    <property type="entry name" value="P-loop_NTPase"/>
</dbReference>
<evidence type="ECO:0000313" key="10">
    <source>
        <dbReference type="EMBL" id="SMF77896.1"/>
    </source>
</evidence>
<proteinExistence type="inferred from homology"/>
<comment type="subcellular location">
    <subcellularLocation>
        <location evidence="1">Cell membrane</location>
        <topology evidence="1">Peripheral membrane protein</topology>
    </subcellularLocation>
</comment>
<evidence type="ECO:0000256" key="4">
    <source>
        <dbReference type="ARBA" id="ARBA00022475"/>
    </source>
</evidence>
<gene>
    <name evidence="10" type="ORF">SAMN05661091_1498</name>
</gene>
<evidence type="ECO:0000256" key="1">
    <source>
        <dbReference type="ARBA" id="ARBA00004202"/>
    </source>
</evidence>
<evidence type="ECO:0000256" key="6">
    <source>
        <dbReference type="ARBA" id="ARBA00022840"/>
    </source>
</evidence>
<evidence type="ECO:0000256" key="3">
    <source>
        <dbReference type="ARBA" id="ARBA00022448"/>
    </source>
</evidence>
<dbReference type="RefSeq" id="WP_208918424.1">
    <property type="nucleotide sequence ID" value="NZ_LT840184.1"/>
</dbReference>
<dbReference type="InterPro" id="IPR003439">
    <property type="entry name" value="ABC_transporter-like_ATP-bd"/>
</dbReference>
<sequence>MIEMHDVRFTYAGTIKPVLDGIDVMIGNNETVLLLGASGAGKSSLVLCLNGLIPNSIYGEFSGVVRVGGKDTSITPIAELARQVGIVFQDPEAQLVTMKVEDEIAFGMENLCLDPSEMERRIEAALQQTGLSEFRQWQIDKLSGGQKQRLALASVLCMQPRILVLDEPTANLDPEGTRELFAVLRNLRKSGNYTIIMIEHKLDDVMDIADRVLVLGKNGRIIADGHPRKVFYHKYDELIQEGVWLPYSVKFTHELRKRGIAVAESPLTVKETISMLERIRLTGETEELALQAATGSVSSRIAEAANHTDTAHIFAEDMQPGLAAAEKELAIEIRPAEFKRKNECILQPMHLCVPKGDFLAIVGKNGAGKSTLARYMIKLQQAGKGVIYLHGRDLVEWSVHNITKEIGYVFQNPEHQFVTNRVFDELAFGLKGMQLSPDEIYSRVEQMLDRFGLKKYIDANPFQLSHGEKRRLSTASMLITGQRLLILDEPTFGQDGRNAHQLMQLMKELQETGHTIIIISHDMGLIAEYADHAVVLKTGRLIFHGTVQALFDRKELLVEAGLNLPPSVEIERQFRAVSV</sequence>
<organism evidence="10 11">
    <name type="scientific">Paenibacillus uliginis N3/975</name>
    <dbReference type="NCBI Taxonomy" id="1313296"/>
    <lineage>
        <taxon>Bacteria</taxon>
        <taxon>Bacillati</taxon>
        <taxon>Bacillota</taxon>
        <taxon>Bacilli</taxon>
        <taxon>Bacillales</taxon>
        <taxon>Paenibacillaceae</taxon>
        <taxon>Paenibacillus</taxon>
    </lineage>
</organism>
<dbReference type="NCBIfam" id="NF010167">
    <property type="entry name" value="PRK13648.1"/>
    <property type="match status" value="2"/>
</dbReference>
<dbReference type="PROSITE" id="PS00211">
    <property type="entry name" value="ABC_TRANSPORTER_1"/>
    <property type="match status" value="1"/>
</dbReference>
<evidence type="ECO:0000313" key="11">
    <source>
        <dbReference type="Proteomes" id="UP000192940"/>
    </source>
</evidence>
<dbReference type="PANTHER" id="PTHR43553:SF24">
    <property type="entry name" value="ENERGY-COUPLING FACTOR TRANSPORTER ATP-BINDING PROTEIN ECFA1"/>
    <property type="match status" value="1"/>
</dbReference>
<keyword evidence="3" id="KW-0813">Transport</keyword>
<dbReference type="STRING" id="1313296.SAMN05661091_1498"/>
<dbReference type="Proteomes" id="UP000192940">
    <property type="component" value="Chromosome I"/>
</dbReference>
<keyword evidence="5" id="KW-0547">Nucleotide-binding</keyword>
<keyword evidence="11" id="KW-1185">Reference proteome</keyword>